<name>A0A1V0M4S8_XENHO</name>
<keyword evidence="2" id="KW-0614">Plasmid</keyword>
<feature type="compositionally biased region" description="Polar residues" evidence="1">
    <location>
        <begin position="20"/>
        <end position="29"/>
    </location>
</feature>
<reference evidence="3 4" key="2">
    <citation type="journal article" date="2017" name="Nat. Microbiol.">
        <title>Natural product diversity associated with the nematode symbionts Photorhabdus and Xenorhabdus.</title>
        <authorList>
            <person name="Tobias N.J."/>
            <person name="Wolff H."/>
            <person name="Djahanschiri B."/>
            <person name="Grundmann F."/>
            <person name="Kronenwerth M."/>
            <person name="Shi Y.M."/>
            <person name="Simonyi S."/>
            <person name="Grun P."/>
            <person name="Shapiro-Ilan D."/>
            <person name="Pidot S.J."/>
            <person name="Stinear T.P."/>
            <person name="Ebersberger I."/>
            <person name="Bode H.B."/>
        </authorList>
    </citation>
    <scope>NUCLEOTIDE SEQUENCE [LARGE SCALE GENOMIC DNA]</scope>
    <source>
        <strain evidence="3 4">DSM 17903</strain>
    </source>
</reference>
<dbReference type="AlphaFoldDB" id="A0A1V0M4S8"/>
<evidence type="ECO:0000256" key="1">
    <source>
        <dbReference type="SAM" id="MobiDB-lite"/>
    </source>
</evidence>
<sequence>MLVAQVAEYKRDSASESDSEVLSQDSVEK</sequence>
<proteinExistence type="predicted"/>
<organism evidence="2">
    <name type="scientific">Xenorhabdus hominickii</name>
    <dbReference type="NCBI Taxonomy" id="351679"/>
    <lineage>
        <taxon>Bacteria</taxon>
        <taxon>Pseudomonadati</taxon>
        <taxon>Pseudomonadota</taxon>
        <taxon>Gammaproteobacteria</taxon>
        <taxon>Enterobacterales</taxon>
        <taxon>Morganellaceae</taxon>
        <taxon>Xenorhabdus</taxon>
    </lineage>
</organism>
<reference evidence="2" key="1">
    <citation type="journal article" date="2017" name="J. Invertebr. Pathol.">
        <title>Identification and bacterial characteristics of Xenorhabdus hominickii ANU101 from an entomopathogenic nematode, Steinernema monticolum.</title>
        <authorList>
            <person name="Park Y."/>
            <person name="Kang S."/>
            <person name="Sadekuzzaman M."/>
            <person name="Kim H."/>
            <person name="Jung J.K."/>
            <person name="Kim Y."/>
        </authorList>
    </citation>
    <scope>NUCLEOTIDE SEQUENCE</scope>
    <source>
        <strain evidence="2">ANU101</strain>
        <plasmid evidence="2">unnamed3</plasmid>
    </source>
</reference>
<evidence type="ECO:0000313" key="2">
    <source>
        <dbReference type="EMBL" id="ARD69877.1"/>
    </source>
</evidence>
<gene>
    <name evidence="3" type="ORF">Xhom_04895</name>
</gene>
<dbReference type="Proteomes" id="UP000225433">
    <property type="component" value="Unassembled WGS sequence"/>
</dbReference>
<accession>A0A1V0M4S8</accession>
<protein>
    <submittedName>
        <fullName evidence="2">Uncharacterized protein</fullName>
    </submittedName>
</protein>
<evidence type="ECO:0000313" key="4">
    <source>
        <dbReference type="Proteomes" id="UP000225433"/>
    </source>
</evidence>
<dbReference type="EMBL" id="NJAI01000016">
    <property type="protein sequence ID" value="PHM51603.1"/>
    <property type="molecule type" value="Genomic_DNA"/>
</dbReference>
<feature type="region of interest" description="Disordered" evidence="1">
    <location>
        <begin position="1"/>
        <end position="29"/>
    </location>
</feature>
<geneLocation type="plasmid" evidence="2">
    <name>unnamed3</name>
</geneLocation>
<evidence type="ECO:0000313" key="3">
    <source>
        <dbReference type="EMBL" id="PHM51603.1"/>
    </source>
</evidence>
<dbReference type="EMBL" id="KX517800">
    <property type="protein sequence ID" value="ARD69877.1"/>
    <property type="molecule type" value="Genomic_DNA"/>
</dbReference>